<dbReference type="GeneID" id="40319148"/>
<comment type="caution">
    <text evidence="1">The sequence shown here is derived from an EMBL/GenBank/DDBJ whole genome shotgun (WGS) entry which is preliminary data.</text>
</comment>
<dbReference type="Proteomes" id="UP000284403">
    <property type="component" value="Unassembled WGS sequence"/>
</dbReference>
<dbReference type="AlphaFoldDB" id="A0A422PCF9"/>
<evidence type="ECO:0000313" key="2">
    <source>
        <dbReference type="Proteomes" id="UP000284403"/>
    </source>
</evidence>
<protein>
    <submittedName>
        <fullName evidence="1">Uncharacterized protein</fullName>
    </submittedName>
</protein>
<dbReference type="OrthoDB" id="278120at2759"/>
<name>A0A422PCF9_9TRYP</name>
<evidence type="ECO:0000313" key="1">
    <source>
        <dbReference type="EMBL" id="RNF15386.1"/>
    </source>
</evidence>
<accession>A0A422PCF9</accession>
<dbReference type="EMBL" id="MKKU01000329">
    <property type="protein sequence ID" value="RNF15386.1"/>
    <property type="molecule type" value="Genomic_DNA"/>
</dbReference>
<sequence>MASAQRVKKRRVETYAAEELREHMRSSWPSGVTGEGEGARENNAELCVEHDAPHRHCGLERWSVQGRFGENRRFGLFASFFRYAVTGDEELSDGEDSVVYAAAVSWVMVDHETKKYYRFSELDPRAPILAAYLAANEKLAGDEYFLQALSEQFVQERLPLPDRAMTEPASVRAGALELRYGENQLVVIPSKKKSKKKSLLATNFPSAARPLRQGVRTRNRR</sequence>
<reference evidence="1 2" key="1">
    <citation type="journal article" date="2018" name="BMC Genomics">
        <title>Genomic comparison of Trypanosoma conorhini and Trypanosoma rangeli to Trypanosoma cruzi strains of high and low virulence.</title>
        <authorList>
            <person name="Bradwell K.R."/>
            <person name="Koparde V.N."/>
            <person name="Matveyev A.V."/>
            <person name="Serrano M.G."/>
            <person name="Alves J.M."/>
            <person name="Parikh H."/>
            <person name="Huang B."/>
            <person name="Lee V."/>
            <person name="Espinosa-Alvarez O."/>
            <person name="Ortiz P.A."/>
            <person name="Costa-Martins A.G."/>
            <person name="Teixeira M.M."/>
            <person name="Buck G.A."/>
        </authorList>
    </citation>
    <scope>NUCLEOTIDE SEQUENCE [LARGE SCALE GENOMIC DNA]</scope>
    <source>
        <strain evidence="1 2">025E</strain>
    </source>
</reference>
<organism evidence="1 2">
    <name type="scientific">Trypanosoma conorhini</name>
    <dbReference type="NCBI Taxonomy" id="83891"/>
    <lineage>
        <taxon>Eukaryota</taxon>
        <taxon>Discoba</taxon>
        <taxon>Euglenozoa</taxon>
        <taxon>Kinetoplastea</taxon>
        <taxon>Metakinetoplastina</taxon>
        <taxon>Trypanosomatida</taxon>
        <taxon>Trypanosomatidae</taxon>
        <taxon>Trypanosoma</taxon>
    </lineage>
</organism>
<dbReference type="RefSeq" id="XP_029227462.1">
    <property type="nucleotide sequence ID" value="XM_029372431.1"/>
</dbReference>
<keyword evidence="2" id="KW-1185">Reference proteome</keyword>
<proteinExistence type="predicted"/>
<gene>
    <name evidence="1" type="ORF">Tco025E_05537</name>
</gene>